<keyword evidence="8" id="KW-1185">Reference proteome</keyword>
<dbReference type="Proteomes" id="UP001291309">
    <property type="component" value="Unassembled WGS sequence"/>
</dbReference>
<keyword evidence="2" id="KW-0547">Nucleotide-binding</keyword>
<evidence type="ECO:0000256" key="2">
    <source>
        <dbReference type="ARBA" id="ARBA00022741"/>
    </source>
</evidence>
<dbReference type="Gene3D" id="3.30.200.20">
    <property type="entry name" value="Phosphorylase Kinase, domain 1"/>
    <property type="match status" value="1"/>
</dbReference>
<dbReference type="GO" id="GO:0004674">
    <property type="term" value="F:protein serine/threonine kinase activity"/>
    <property type="evidence" value="ECO:0007669"/>
    <property type="project" value="UniProtKB-EC"/>
</dbReference>
<evidence type="ECO:0000256" key="3">
    <source>
        <dbReference type="ARBA" id="ARBA00022777"/>
    </source>
</evidence>
<dbReference type="InterPro" id="IPR011009">
    <property type="entry name" value="Kinase-like_dom_sf"/>
</dbReference>
<feature type="region of interest" description="Disordered" evidence="5">
    <location>
        <begin position="452"/>
        <end position="474"/>
    </location>
</feature>
<sequence>MDTPHAPELHPASIPTGTQLAYWRVVGWHGRGTHGTVYKAVSTLDAKAAPVAIKLAVTPEDPRFEREVSLLSALHHPHVPALHAHGLWRQGPRNYPYIVMQWVEGAPLYEWAAARRVSSRQAMRVLAQVARALEATHAARCIHRNVKGDNILVREDGHAFLMDFGAGQHVGAPRPAWEPLLPGTGVYRSPEAWSFWFEFVDEPSSQYPAEPEDDLFALGVIAYRLVTGQYPPSTDPTKSASYVWYAPSPGPRDPLALNFRVDPQLNALILRMLCVRPRDRGTARELATLLEQEAEHAGPRADLPLFEEVREAPPIAPSPWNWRPRHALASVLLLFALGALWAIHEPTEEEPEAPTVAAADSQVMDSRDGGTTELADEVLTAPVRKEELARVLPMITLDLPQKPLPGQRRPDGSGKCRRGKQEFAINGGCWIRAVDVQPPCTDDEYQWGDGCYYPAYNTPREPTSNPPKSHPPPP</sequence>
<dbReference type="Pfam" id="PF00069">
    <property type="entry name" value="Pkinase"/>
    <property type="match status" value="1"/>
</dbReference>
<feature type="compositionally biased region" description="Pro residues" evidence="5">
    <location>
        <begin position="464"/>
        <end position="474"/>
    </location>
</feature>
<evidence type="ECO:0000256" key="5">
    <source>
        <dbReference type="SAM" id="MobiDB-lite"/>
    </source>
</evidence>
<keyword evidence="3 7" id="KW-0418">Kinase</keyword>
<evidence type="ECO:0000256" key="4">
    <source>
        <dbReference type="ARBA" id="ARBA00022840"/>
    </source>
</evidence>
<evidence type="ECO:0000256" key="1">
    <source>
        <dbReference type="ARBA" id="ARBA00022679"/>
    </source>
</evidence>
<dbReference type="CDD" id="cd14014">
    <property type="entry name" value="STKc_PknB_like"/>
    <property type="match status" value="1"/>
</dbReference>
<dbReference type="Gene3D" id="1.10.510.10">
    <property type="entry name" value="Transferase(Phosphotransferase) domain 1"/>
    <property type="match status" value="1"/>
</dbReference>
<feature type="region of interest" description="Disordered" evidence="5">
    <location>
        <begin position="399"/>
        <end position="418"/>
    </location>
</feature>
<proteinExistence type="predicted"/>
<reference evidence="7 8" key="1">
    <citation type="submission" date="2023-12" db="EMBL/GenBank/DDBJ databases">
        <title>the genome sequence of Hyalangium sp. s54d21.</title>
        <authorList>
            <person name="Zhang X."/>
        </authorList>
    </citation>
    <scope>NUCLEOTIDE SEQUENCE [LARGE SCALE GENOMIC DNA]</scope>
    <source>
        <strain evidence="8">s54d21</strain>
    </source>
</reference>
<keyword evidence="1 7" id="KW-0808">Transferase</keyword>
<gene>
    <name evidence="7" type="ORF">SYV04_36560</name>
</gene>
<dbReference type="EMBL" id="JAXIVS010000017">
    <property type="protein sequence ID" value="MDY7231958.1"/>
    <property type="molecule type" value="Genomic_DNA"/>
</dbReference>
<dbReference type="RefSeq" id="WP_321550673.1">
    <property type="nucleotide sequence ID" value="NZ_JAXIVS010000017.1"/>
</dbReference>
<dbReference type="EC" id="2.7.11.1" evidence="7"/>
<dbReference type="PANTHER" id="PTHR43289">
    <property type="entry name" value="MITOGEN-ACTIVATED PROTEIN KINASE KINASE KINASE 20-RELATED"/>
    <property type="match status" value="1"/>
</dbReference>
<comment type="caution">
    <text evidence="7">The sequence shown here is derived from an EMBL/GenBank/DDBJ whole genome shotgun (WGS) entry which is preliminary data.</text>
</comment>
<dbReference type="PROSITE" id="PS50011">
    <property type="entry name" value="PROTEIN_KINASE_DOM"/>
    <property type="match status" value="1"/>
</dbReference>
<evidence type="ECO:0000313" key="8">
    <source>
        <dbReference type="Proteomes" id="UP001291309"/>
    </source>
</evidence>
<organism evidence="7 8">
    <name type="scientific">Hyalangium rubrum</name>
    <dbReference type="NCBI Taxonomy" id="3103134"/>
    <lineage>
        <taxon>Bacteria</taxon>
        <taxon>Pseudomonadati</taxon>
        <taxon>Myxococcota</taxon>
        <taxon>Myxococcia</taxon>
        <taxon>Myxococcales</taxon>
        <taxon>Cystobacterineae</taxon>
        <taxon>Archangiaceae</taxon>
        <taxon>Hyalangium</taxon>
    </lineage>
</organism>
<name>A0ABU5HGJ0_9BACT</name>
<keyword evidence="4" id="KW-0067">ATP-binding</keyword>
<dbReference type="PANTHER" id="PTHR43289:SF6">
    <property type="entry name" value="SERINE_THREONINE-PROTEIN KINASE NEKL-3"/>
    <property type="match status" value="1"/>
</dbReference>
<evidence type="ECO:0000259" key="6">
    <source>
        <dbReference type="PROSITE" id="PS50011"/>
    </source>
</evidence>
<dbReference type="InterPro" id="IPR000719">
    <property type="entry name" value="Prot_kinase_dom"/>
</dbReference>
<protein>
    <submittedName>
        <fullName evidence="7">Serine/threonine-protein kinase</fullName>
        <ecNumber evidence="7">2.7.11.1</ecNumber>
    </submittedName>
</protein>
<accession>A0ABU5HGJ0</accession>
<evidence type="ECO:0000313" key="7">
    <source>
        <dbReference type="EMBL" id="MDY7231958.1"/>
    </source>
</evidence>
<feature type="domain" description="Protein kinase" evidence="6">
    <location>
        <begin position="23"/>
        <end position="306"/>
    </location>
</feature>
<dbReference type="SUPFAM" id="SSF56112">
    <property type="entry name" value="Protein kinase-like (PK-like)"/>
    <property type="match status" value="1"/>
</dbReference>